<dbReference type="GeneID" id="107393651"/>
<dbReference type="Bgee" id="ENSNFUG00015017493">
    <property type="expression patterns" value="Expressed in caudal fin and 2 other cell types or tissues"/>
</dbReference>
<dbReference type="GO" id="GO:0061371">
    <property type="term" value="P:determination of heart left/right asymmetry"/>
    <property type="evidence" value="ECO:0007669"/>
    <property type="project" value="Ensembl"/>
</dbReference>
<sequence>MAVANFQYITRINSGFKVYILEGQPHSRSEDRFRNMQNERARAPNAYPIKRKRSLERGLTLEERRERAINRSKLAQRPGPAPAASSSQQSPTASPSPTPSPTSPLPNYVYYTPTMDEPLALIKKPRKDPENTEKTKISPASQIQVRPSVITCVPSSKSPSSRSEVHSSHSSANTKHNLDHVLEEHFKRSLGSSYQQSRLQQLSISVSVDDHFAKALGQDKWQQIKSKSTSCSSTPPSSPSVTHSPTYSHSPNHKESTMGSSLTAGHWPVN</sequence>
<evidence type="ECO:0000256" key="3">
    <source>
        <dbReference type="SAM" id="MobiDB-lite"/>
    </source>
</evidence>
<dbReference type="InterPro" id="IPR028184">
    <property type="entry name" value="VGLL4"/>
</dbReference>
<organism evidence="5">
    <name type="scientific">Nothobranchius furzeri</name>
    <name type="common">Turquoise killifish</name>
    <dbReference type="NCBI Taxonomy" id="105023"/>
    <lineage>
        <taxon>Eukaryota</taxon>
        <taxon>Metazoa</taxon>
        <taxon>Chordata</taxon>
        <taxon>Craniata</taxon>
        <taxon>Vertebrata</taxon>
        <taxon>Euteleostomi</taxon>
        <taxon>Actinopterygii</taxon>
        <taxon>Neopterygii</taxon>
        <taxon>Teleostei</taxon>
        <taxon>Neoteleostei</taxon>
        <taxon>Acanthomorphata</taxon>
        <taxon>Ovalentaria</taxon>
        <taxon>Atherinomorphae</taxon>
        <taxon>Cyprinodontiformes</taxon>
        <taxon>Nothobranchiidae</taxon>
        <taxon>Nothobranchius</taxon>
    </lineage>
</organism>
<dbReference type="AlphaFoldDB" id="A0A1A7ZQA6"/>
<dbReference type="GO" id="GO:0001223">
    <property type="term" value="F:transcription coactivator binding"/>
    <property type="evidence" value="ECO:0007669"/>
    <property type="project" value="TreeGrafter"/>
</dbReference>
<dbReference type="EMBL" id="JAAVVJ010000019">
    <property type="protein sequence ID" value="KAF7199863.1"/>
    <property type="molecule type" value="Genomic_DNA"/>
</dbReference>
<protein>
    <submittedName>
        <fullName evidence="4">Transcription cofactor vestigial-like protein 4</fullName>
    </submittedName>
    <submittedName>
        <fullName evidence="5 6">Vestigial like 4 like</fullName>
    </submittedName>
</protein>
<dbReference type="Ensembl" id="ENSNFUT00015037675.1">
    <property type="protein sequence ID" value="ENSNFUP00015036078.1"/>
    <property type="gene ID" value="ENSNFUG00015017493.1"/>
</dbReference>
<evidence type="ECO:0000313" key="7">
    <source>
        <dbReference type="Proteomes" id="UP000694548"/>
    </source>
</evidence>
<proteinExistence type="inferred from homology"/>
<keyword evidence="7" id="KW-1185">Reference proteome</keyword>
<dbReference type="EMBL" id="HADY01005700">
    <property type="protein sequence ID" value="SBP44185.1"/>
    <property type="molecule type" value="Transcribed_RNA"/>
</dbReference>
<evidence type="ECO:0000256" key="2">
    <source>
        <dbReference type="ARBA" id="ARBA00025784"/>
    </source>
</evidence>
<dbReference type="Pfam" id="PF15245">
    <property type="entry name" value="VGLL4"/>
    <property type="match status" value="1"/>
</dbReference>
<dbReference type="GO" id="GO:0048701">
    <property type="term" value="P:embryonic cranial skeleton morphogenesis"/>
    <property type="evidence" value="ECO:0007669"/>
    <property type="project" value="Ensembl"/>
</dbReference>
<evidence type="ECO:0000313" key="6">
    <source>
        <dbReference type="Ensembl" id="ENSNFUP00015036078.1"/>
    </source>
</evidence>
<gene>
    <name evidence="5" type="primary">VGLL4L</name>
    <name evidence="6" type="synonym">vgll4l</name>
    <name evidence="4" type="ORF">G4P62_016537</name>
</gene>
<dbReference type="EMBL" id="HAEJ01005617">
    <property type="protein sequence ID" value="SBS46074.1"/>
    <property type="molecule type" value="Transcribed_RNA"/>
</dbReference>
<reference evidence="5" key="3">
    <citation type="submission" date="2016-06" db="EMBL/GenBank/DDBJ databases">
        <title>The genome of a short-lived fish provides insights into sex chromosome evolution and the genetic control of aging.</title>
        <authorList>
            <person name="Reichwald K."/>
            <person name="Felder M."/>
            <person name="Petzold A."/>
            <person name="Koch P."/>
            <person name="Groth M."/>
            <person name="Platzer M."/>
        </authorList>
    </citation>
    <scope>NUCLEOTIDE SEQUENCE</scope>
    <source>
        <tissue evidence="5">Brain</tissue>
    </source>
</reference>
<dbReference type="GO" id="GO:0045892">
    <property type="term" value="P:negative regulation of DNA-templated transcription"/>
    <property type="evidence" value="ECO:0007669"/>
    <property type="project" value="TreeGrafter"/>
</dbReference>
<reference evidence="4" key="4">
    <citation type="submission" date="2020-03" db="EMBL/GenBank/DDBJ databases">
        <title>Intra-Species Differences in Population Size shape Life History and Genome Evolution.</title>
        <authorList>
            <person name="Willemsen D."/>
            <person name="Cui R."/>
            <person name="Valenzano D.R."/>
        </authorList>
    </citation>
    <scope>NUCLEOTIDE SEQUENCE</scope>
    <source>
        <strain evidence="4">GRZ</strain>
        <tissue evidence="4">Whole</tissue>
    </source>
</reference>
<dbReference type="PANTHER" id="PTHR17604:SF4">
    <property type="entry name" value="VESTIGIAL-LIKE 4 LIKE"/>
    <property type="match status" value="1"/>
</dbReference>
<evidence type="ECO:0000313" key="5">
    <source>
        <dbReference type="EMBL" id="SBP44185.1"/>
    </source>
</evidence>
<dbReference type="KEGG" id="nfu:107393651"/>
<dbReference type="GO" id="GO:0070121">
    <property type="term" value="P:Kupffer's vesicle development"/>
    <property type="evidence" value="ECO:0007669"/>
    <property type="project" value="Ensembl"/>
</dbReference>
<dbReference type="SMART" id="SM00711">
    <property type="entry name" value="TDU"/>
    <property type="match status" value="2"/>
</dbReference>
<dbReference type="OrthoDB" id="10040691at2759"/>
<dbReference type="RefSeq" id="XP_015827663.3">
    <property type="nucleotide sequence ID" value="XM_015972177.3"/>
</dbReference>
<evidence type="ECO:0000313" key="4">
    <source>
        <dbReference type="EMBL" id="KAF7199863.1"/>
    </source>
</evidence>
<dbReference type="Proteomes" id="UP000694548">
    <property type="component" value="Chromosome sgr18"/>
</dbReference>
<feature type="compositionally biased region" description="Low complexity" evidence="3">
    <location>
        <begin position="82"/>
        <end position="93"/>
    </location>
</feature>
<name>A0A1A7ZQA6_NOTFU</name>
<accession>A0A1A7ZQA6</accession>
<dbReference type="CTD" id="562092"/>
<dbReference type="InterPro" id="IPR006627">
    <property type="entry name" value="TDU_repeat"/>
</dbReference>
<dbReference type="GeneTree" id="ENSGT00390000003282"/>
<feature type="compositionally biased region" description="Low complexity" evidence="3">
    <location>
        <begin position="226"/>
        <end position="250"/>
    </location>
</feature>
<feature type="region of interest" description="Disordered" evidence="3">
    <location>
        <begin position="152"/>
        <end position="174"/>
    </location>
</feature>
<feature type="compositionally biased region" description="Basic and acidic residues" evidence="3">
    <location>
        <begin position="55"/>
        <end position="69"/>
    </location>
</feature>
<dbReference type="Proteomes" id="UP000822369">
    <property type="component" value="Chromosome 19"/>
</dbReference>
<feature type="compositionally biased region" description="Low complexity" evidence="3">
    <location>
        <begin position="153"/>
        <end position="162"/>
    </location>
</feature>
<comment type="similarity">
    <text evidence="2">Belongs to the vestigial family.</text>
</comment>
<comment type="function">
    <text evidence="1">May act as a specific coactivator for the mammalian TEFs.</text>
</comment>
<feature type="region of interest" description="Disordered" evidence="3">
    <location>
        <begin position="225"/>
        <end position="270"/>
    </location>
</feature>
<evidence type="ECO:0000256" key="1">
    <source>
        <dbReference type="ARBA" id="ARBA00002229"/>
    </source>
</evidence>
<feature type="region of interest" description="Disordered" evidence="3">
    <location>
        <begin position="38"/>
        <end position="111"/>
    </location>
</feature>
<dbReference type="OMA" id="GEDRYRH"/>
<dbReference type="PANTHER" id="PTHR17604">
    <property type="entry name" value="TRANSCRIPTION COFACTOR VESTIGIAL-LIKE PROTEIN 4"/>
    <property type="match status" value="1"/>
</dbReference>
<reference evidence="6" key="5">
    <citation type="submission" date="2025-05" db="UniProtKB">
        <authorList>
            <consortium name="Ensembl"/>
        </authorList>
    </citation>
    <scope>IDENTIFICATION</scope>
</reference>
<reference evidence="5" key="2">
    <citation type="submission" date="2016-05" db="EMBL/GenBank/DDBJ databases">
        <authorList>
            <person name="Lavstsen T."/>
            <person name="Jespersen J.S."/>
        </authorList>
    </citation>
    <scope>NUCLEOTIDE SEQUENCE</scope>
    <source>
        <tissue evidence="5">Brain</tissue>
    </source>
</reference>
<feature type="compositionally biased region" description="Pro residues" evidence="3">
    <location>
        <begin position="94"/>
        <end position="104"/>
    </location>
</feature>
<dbReference type="GO" id="GO:0060271">
    <property type="term" value="P:cilium assembly"/>
    <property type="evidence" value="ECO:0007669"/>
    <property type="project" value="Ensembl"/>
</dbReference>
<reference evidence="6" key="1">
    <citation type="submission" date="2014-08" db="EMBL/GenBank/DDBJ databases">
        <authorList>
            <person name="Senf B."/>
            <person name="Petzold A."/>
            <person name="Downie B.R."/>
            <person name="Koch P."/>
            <person name="Platzer M."/>
        </authorList>
    </citation>
    <scope>NUCLEOTIDE SEQUENCE [LARGE SCALE GENOMIC DNA]</scope>
    <source>
        <strain evidence="6">GRZ</strain>
    </source>
</reference>